<evidence type="ECO:0000259" key="2">
    <source>
        <dbReference type="PROSITE" id="PS51352"/>
    </source>
</evidence>
<organism evidence="3 4">
    <name type="scientific">Marinifilum caeruleilacunae</name>
    <dbReference type="NCBI Taxonomy" id="2499076"/>
    <lineage>
        <taxon>Bacteria</taxon>
        <taxon>Pseudomonadati</taxon>
        <taxon>Bacteroidota</taxon>
        <taxon>Bacteroidia</taxon>
        <taxon>Marinilabiliales</taxon>
        <taxon>Marinifilaceae</taxon>
    </lineage>
</organism>
<evidence type="ECO:0000313" key="4">
    <source>
        <dbReference type="Proteomes" id="UP000732105"/>
    </source>
</evidence>
<dbReference type="InterPro" id="IPR036249">
    <property type="entry name" value="Thioredoxin-like_sf"/>
</dbReference>
<dbReference type="EMBL" id="RZNH01000056">
    <property type="protein sequence ID" value="NOU62207.1"/>
    <property type="molecule type" value="Genomic_DNA"/>
</dbReference>
<sequence>MCKNLLTILFLLLTQSVIGQNKMSLKGEMSDYIGEKFLLLKGDDGGVFIVDSATVNSRGVIDFNWEGEHGFYRVSNKKDKIDLKINRDAFSFSLSGSIGDGELQFAENDENYEYQYYLSEFTILNESITDLRKQLLKLNEKDSLYKETYSEFKKLKKSKRNLLKDLWNTRIDSWSARFALAQQELTPDIKLTEQKAKEYYLKHFFDYFAFSDSLLTGTPVYYEKISKYLKARKINDLVQDGNFRKIKEVIGNLFWLTELDPGSQKYMANFLMNLYPENENEEIYHIVSDAYRVLNTCEYVLNTKTIKRRINNYKSIKKGWQVPDIPLHHTNDGRMQNLTNVNSEITLLVVWSGSCEHSVNLLSQISEIYYMYKELGLEVVAVSLDANLSYWQNTVSMGNYPWIHSCDTEGLQGSVASQLNIFVTPSMFLIDSSLKTIALPQTFFQLEQKLNEILR</sequence>
<feature type="chain" id="PRO_5045185643" evidence="1">
    <location>
        <begin position="20"/>
        <end position="455"/>
    </location>
</feature>
<feature type="domain" description="Thioredoxin" evidence="2">
    <location>
        <begin position="316"/>
        <end position="455"/>
    </location>
</feature>
<dbReference type="InterPro" id="IPR013766">
    <property type="entry name" value="Thioredoxin_domain"/>
</dbReference>
<feature type="signal peptide" evidence="1">
    <location>
        <begin position="1"/>
        <end position="19"/>
    </location>
</feature>
<evidence type="ECO:0000256" key="1">
    <source>
        <dbReference type="SAM" id="SignalP"/>
    </source>
</evidence>
<gene>
    <name evidence="3" type="ORF">ELS83_20615</name>
</gene>
<dbReference type="PROSITE" id="PS51352">
    <property type="entry name" value="THIOREDOXIN_2"/>
    <property type="match status" value="1"/>
</dbReference>
<dbReference type="SUPFAM" id="SSF52833">
    <property type="entry name" value="Thioredoxin-like"/>
    <property type="match status" value="1"/>
</dbReference>
<keyword evidence="4" id="KW-1185">Reference proteome</keyword>
<accession>A0ABX1X1R0</accession>
<reference evidence="3 4" key="1">
    <citation type="submission" date="2018-12" db="EMBL/GenBank/DDBJ databases">
        <title>Marinifilum JC070 sp. nov., a marine bacterium isolated from Yongle Blue Hole in the South China Sea.</title>
        <authorList>
            <person name="Fu T."/>
        </authorList>
    </citation>
    <scope>NUCLEOTIDE SEQUENCE [LARGE SCALE GENOMIC DNA]</scope>
    <source>
        <strain evidence="3 4">JC070</strain>
    </source>
</reference>
<dbReference type="InterPro" id="IPR012336">
    <property type="entry name" value="Thioredoxin-like_fold"/>
</dbReference>
<protein>
    <submittedName>
        <fullName evidence="3">Redoxin domain-containing protein</fullName>
    </submittedName>
</protein>
<proteinExistence type="predicted"/>
<name>A0ABX1X1R0_9BACT</name>
<comment type="caution">
    <text evidence="3">The sequence shown here is derived from an EMBL/GenBank/DDBJ whole genome shotgun (WGS) entry which is preliminary data.</text>
</comment>
<dbReference type="Pfam" id="PF13905">
    <property type="entry name" value="Thioredoxin_8"/>
    <property type="match status" value="1"/>
</dbReference>
<keyword evidence="1" id="KW-0732">Signal</keyword>
<evidence type="ECO:0000313" key="3">
    <source>
        <dbReference type="EMBL" id="NOU62207.1"/>
    </source>
</evidence>
<dbReference type="RefSeq" id="WP_171597465.1">
    <property type="nucleotide sequence ID" value="NZ_RZNH01000056.1"/>
</dbReference>
<dbReference type="Gene3D" id="3.40.30.10">
    <property type="entry name" value="Glutaredoxin"/>
    <property type="match status" value="1"/>
</dbReference>
<dbReference type="Proteomes" id="UP000732105">
    <property type="component" value="Unassembled WGS sequence"/>
</dbReference>